<dbReference type="OrthoDB" id="4319458at2"/>
<dbReference type="EMBL" id="JXZB01000004">
    <property type="protein sequence ID" value="KIQ63434.1"/>
    <property type="molecule type" value="Genomic_DNA"/>
</dbReference>
<proteinExistence type="predicted"/>
<evidence type="ECO:0000313" key="2">
    <source>
        <dbReference type="Proteomes" id="UP000032066"/>
    </source>
</evidence>
<evidence type="ECO:0000313" key="1">
    <source>
        <dbReference type="EMBL" id="KIQ63434.1"/>
    </source>
</evidence>
<organism evidence="1 2">
    <name type="scientific">Kitasatospora griseola</name>
    <name type="common">Streptomyces griseolosporeus</name>
    <dbReference type="NCBI Taxonomy" id="2064"/>
    <lineage>
        <taxon>Bacteria</taxon>
        <taxon>Bacillati</taxon>
        <taxon>Actinomycetota</taxon>
        <taxon>Actinomycetes</taxon>
        <taxon>Kitasatosporales</taxon>
        <taxon>Streptomycetaceae</taxon>
        <taxon>Kitasatospora</taxon>
    </lineage>
</organism>
<name>A0A0D0PLM0_KITGR</name>
<dbReference type="STRING" id="2064.TR51_32770"/>
<dbReference type="Proteomes" id="UP000032066">
    <property type="component" value="Unassembled WGS sequence"/>
</dbReference>
<protein>
    <submittedName>
        <fullName evidence="1">Uncharacterized protein</fullName>
    </submittedName>
</protein>
<keyword evidence="2" id="KW-1185">Reference proteome</keyword>
<sequence length="456" mass="46778">MRRRVELASAAGPIGPASAFRHRSSAINTALRRSVRAGIAVTAGAVLLAAGVTACGTVKQLTAGEKLSGAFEKLGDAKSVGFQLSVDATADQIVAFGKAVDDPIEQKDADALSDLTLNVSMSADKPLKDTEAFKSGNALGAVNDYDLKGVALAYSLGAKKSGKTFADIRLVGDRMYLKVDARGIAQLMGEDTKGVDEFAGSLPAEAGAFKDAVDGKWVSMDLKKAKELGEQQKKSADTGNGPALGAVPSFDPAELERFGKSVKDAVSKNVSVEEKGKSGDADVIQVSAPARPLVEGLVKAFEKLATGATGASGISAFPPVPSDDFSKVPDRKLAADVLIKGGKAQAVTFDLMQLADKPDPVAHLPLRLGFAVDAPTVAAPVGAAELDLGKLQEIAMKMATADDTSAAGADGPVAPLTEAQYAELAAAGVDREKAANLNAAGLSFQEIKDFAAVVKG</sequence>
<gene>
    <name evidence="1" type="ORF">TR51_32770</name>
</gene>
<reference evidence="1 2" key="1">
    <citation type="submission" date="2015-02" db="EMBL/GenBank/DDBJ databases">
        <title>Draft genome sequence of Kitasatospora griseola MF730-N6, a bafilomycin, terpentecin and satosporin producer.</title>
        <authorList>
            <person name="Arens J.C."/>
            <person name="Haltli B."/>
            <person name="Kerr R.G."/>
        </authorList>
    </citation>
    <scope>NUCLEOTIDE SEQUENCE [LARGE SCALE GENOMIC DNA]</scope>
    <source>
        <strain evidence="1 2">MF730-N6</strain>
    </source>
</reference>
<accession>A0A0D0PLM0</accession>
<dbReference type="PATRIC" id="fig|2064.6.peg.6933"/>
<dbReference type="RefSeq" id="WP_043915797.1">
    <property type="nucleotide sequence ID" value="NZ_JXZB01000004.1"/>
</dbReference>
<comment type="caution">
    <text evidence="1">The sequence shown here is derived from an EMBL/GenBank/DDBJ whole genome shotgun (WGS) entry which is preliminary data.</text>
</comment>
<dbReference type="AlphaFoldDB" id="A0A0D0PLM0"/>